<keyword evidence="1" id="KW-1133">Transmembrane helix</keyword>
<keyword evidence="1" id="KW-0812">Transmembrane</keyword>
<dbReference type="AlphaFoldDB" id="A0A6J6BLM7"/>
<accession>A0A6J6BLM7</accession>
<sequence>MVSFALRAAHASAVAVDFEVFRSALRAGLDVEQCAAVTAANATDSHSDTWMLFANRLEQGSDLYTAVFDLRRAASSFVFDDFADLLLASRTHNWPGLEQLIAMRTRFYRAWARDQLTAASRIRAATSVGWLAAASPWVLVFLLLARPENRSIFVTAQGIGVLAIGAVLTAISLVVSDRMSKPKVVSRADSSNAFDKSLHLAGRVEILGFLLDAGLPLRLAVDRAINSSDLVGQTQLERFAELIASGMSVQEAAWSARADSKDDRLNELFTKLAISDQLGMVDSAEFYEVGQGLREQWLVHQSAAALAIETRLLLPQVILSLPLTVLFALYPSVNLLSNSLL</sequence>
<evidence type="ECO:0000313" key="2">
    <source>
        <dbReference type="EMBL" id="CAB4539971.1"/>
    </source>
</evidence>
<protein>
    <submittedName>
        <fullName evidence="2">Unannotated protein</fullName>
    </submittedName>
</protein>
<keyword evidence="1" id="KW-0472">Membrane</keyword>
<evidence type="ECO:0000256" key="1">
    <source>
        <dbReference type="SAM" id="Phobius"/>
    </source>
</evidence>
<reference evidence="2" key="1">
    <citation type="submission" date="2020-05" db="EMBL/GenBank/DDBJ databases">
        <authorList>
            <person name="Chiriac C."/>
            <person name="Salcher M."/>
            <person name="Ghai R."/>
            <person name="Kavagutti S V."/>
        </authorList>
    </citation>
    <scope>NUCLEOTIDE SEQUENCE</scope>
</reference>
<proteinExistence type="predicted"/>
<feature type="transmembrane region" description="Helical" evidence="1">
    <location>
        <begin position="151"/>
        <end position="175"/>
    </location>
</feature>
<gene>
    <name evidence="2" type="ORF">UFOPK1410_00650</name>
</gene>
<name>A0A6J6BLM7_9ZZZZ</name>
<feature type="transmembrane region" description="Helical" evidence="1">
    <location>
        <begin position="128"/>
        <end position="145"/>
    </location>
</feature>
<organism evidence="2">
    <name type="scientific">freshwater metagenome</name>
    <dbReference type="NCBI Taxonomy" id="449393"/>
    <lineage>
        <taxon>unclassified sequences</taxon>
        <taxon>metagenomes</taxon>
        <taxon>ecological metagenomes</taxon>
    </lineage>
</organism>
<feature type="transmembrane region" description="Helical" evidence="1">
    <location>
        <begin position="312"/>
        <end position="333"/>
    </location>
</feature>
<dbReference type="EMBL" id="CAEZSH010000070">
    <property type="protein sequence ID" value="CAB4539971.1"/>
    <property type="molecule type" value="Genomic_DNA"/>
</dbReference>